<proteinExistence type="predicted"/>
<dbReference type="InterPro" id="IPR027417">
    <property type="entry name" value="P-loop_NTPase"/>
</dbReference>
<reference evidence="5" key="1">
    <citation type="journal article" date="2019" name="Int. J. Syst. Evol. Microbiol.">
        <title>The Global Catalogue of Microorganisms (GCM) 10K type strain sequencing project: providing services to taxonomists for standard genome sequencing and annotation.</title>
        <authorList>
            <consortium name="The Broad Institute Genomics Platform"/>
            <consortium name="The Broad Institute Genome Sequencing Center for Infectious Disease"/>
            <person name="Wu L."/>
            <person name="Ma J."/>
        </authorList>
    </citation>
    <scope>NUCLEOTIDE SEQUENCE [LARGE SCALE GENOMIC DNA]</scope>
    <source>
        <strain evidence="5">CGMCC 1.12859</strain>
    </source>
</reference>
<name>A0ABW2FUM0_9ACTN</name>
<dbReference type="Pfam" id="PF00176">
    <property type="entry name" value="SNF2-rel_dom"/>
    <property type="match status" value="1"/>
</dbReference>
<dbReference type="SUPFAM" id="SSF52540">
    <property type="entry name" value="P-loop containing nucleoside triphosphate hydrolases"/>
    <property type="match status" value="2"/>
</dbReference>
<keyword evidence="1" id="KW-0378">Hydrolase</keyword>
<gene>
    <name evidence="4" type="ORF">ACFQMG_08435</name>
</gene>
<dbReference type="RefSeq" id="WP_380230795.1">
    <property type="nucleotide sequence ID" value="NZ_JBHSVH010000002.1"/>
</dbReference>
<dbReference type="SMART" id="SM00487">
    <property type="entry name" value="DEXDc"/>
    <property type="match status" value="1"/>
</dbReference>
<keyword evidence="5" id="KW-1185">Reference proteome</keyword>
<dbReference type="Proteomes" id="UP001596435">
    <property type="component" value="Unassembled WGS sequence"/>
</dbReference>
<accession>A0ABW2FUM0</accession>
<sequence length="1034" mass="108727">MYALHAHWLSGGRLALWAEDAAAHGNHRPTALRTPGRPSAHPYACPADTTARLLAGLGPGPGWLAGQAAERWVTLHLPSLGGAPTPSPQLPVGAVRQGTVLTAWRVPALVLAGPHTAQLLGELFDPHAAAALSQPDGGGPPVEVAYGAALRWLTAVHDLAWRLAGRGRVLPVVREQDDGAYARWQPAPETPDRSEAAALAAGCPPAALAAEPPRAAGRRSADALLADALDTLTDLEVRAALAGAAPPAADSPVGAWLTALHTGDGRLAAAPTGLADRLATWYAGAPADPAARLCLRLSEPLSPAAGDPDGLPDEDDWRLDLLLQATDRPSLLVAAADLWEHGPAYAALARTVDPPEAVLAAELDRAALLHPPLRELARRVRPTGLRLDRSGALDFLRSGAPALADAGFGVLLPAWWQRRPALGLALTATTGTPGAVEQPARIDRDDVVAFHWQAALGETRLDADELAELAAAQQGLVRLRGRWVEVDAARIGSALAFLTRHADGVMAAADLLRLALDDSARVAGLPVTAVHADGPIGDLLAGRAGAGAGAQGAPVPPPGFTGALRPYQQRGLAWLHALGRLGLGAVLADDMGLGKTVQTLALLALEHAEGATGPTLLVCPTSLVGNWQREAARFVPGLRVHVHHGAERGPADTAAADADLVITTYGIAQRDAARLGAVHWRRIVADEAQAVKNTATERSRALRSLRSGPRIALTGTPVENRLAELHAVLDFTNPGLFGSAEAFRERFAVPVEQNANEGAAARLRRLAGPFVLRRLKSDPAIALDLPAKQEFTVRCNLTAEQAGLYQAVVADLLGRVAGIRGVERKGAVLSALGRLKQVCNHPAQLLHDRSGLAGRSGKIDRLEELLGQALAAGDRTLVFTQYAEFAGRLAPYLAGRLGTEVLHLHGRVPRAARERLVDRFQQPDGPGVFILSLRAGGTGLNLTAANQVVHLDRWWNPAVEDQATDRAHRIGQRRDVQVRRLVCVGTVEERIADLIESKRALAGAVVGEGEQWLTELSADALRDLLTLSADAIGA</sequence>
<dbReference type="InterPro" id="IPR022138">
    <property type="entry name" value="DUF3670"/>
</dbReference>
<dbReference type="Pfam" id="PF12419">
    <property type="entry name" value="DUF3670"/>
    <property type="match status" value="1"/>
</dbReference>
<dbReference type="InterPro" id="IPR000330">
    <property type="entry name" value="SNF2_N"/>
</dbReference>
<dbReference type="CDD" id="cd18793">
    <property type="entry name" value="SF2_C_SNF"/>
    <property type="match status" value="1"/>
</dbReference>
<dbReference type="InterPro" id="IPR038718">
    <property type="entry name" value="SNF2-like_sf"/>
</dbReference>
<dbReference type="InterPro" id="IPR014001">
    <property type="entry name" value="Helicase_ATP-bd"/>
</dbReference>
<evidence type="ECO:0000256" key="1">
    <source>
        <dbReference type="ARBA" id="ARBA00022801"/>
    </source>
</evidence>
<evidence type="ECO:0000313" key="5">
    <source>
        <dbReference type="Proteomes" id="UP001596435"/>
    </source>
</evidence>
<dbReference type="InterPro" id="IPR049730">
    <property type="entry name" value="SNF2/RAD54-like_C"/>
</dbReference>
<organism evidence="4 5">
    <name type="scientific">Kitasatospora paranensis</name>
    <dbReference type="NCBI Taxonomy" id="258053"/>
    <lineage>
        <taxon>Bacteria</taxon>
        <taxon>Bacillati</taxon>
        <taxon>Actinomycetota</taxon>
        <taxon>Actinomycetes</taxon>
        <taxon>Kitasatosporales</taxon>
        <taxon>Streptomycetaceae</taxon>
        <taxon>Kitasatospora</taxon>
    </lineage>
</organism>
<dbReference type="PROSITE" id="PS51192">
    <property type="entry name" value="HELICASE_ATP_BIND_1"/>
    <property type="match status" value="1"/>
</dbReference>
<dbReference type="InterPro" id="IPR001650">
    <property type="entry name" value="Helicase_C-like"/>
</dbReference>
<dbReference type="EMBL" id="JBHTAJ010000012">
    <property type="protein sequence ID" value="MFC7179591.1"/>
    <property type="molecule type" value="Genomic_DNA"/>
</dbReference>
<evidence type="ECO:0000259" key="2">
    <source>
        <dbReference type="PROSITE" id="PS51192"/>
    </source>
</evidence>
<protein>
    <submittedName>
        <fullName evidence="4">SNF2-related protein</fullName>
    </submittedName>
</protein>
<dbReference type="Gene3D" id="3.40.50.10810">
    <property type="entry name" value="Tandem AAA-ATPase domain"/>
    <property type="match status" value="1"/>
</dbReference>
<evidence type="ECO:0000259" key="3">
    <source>
        <dbReference type="PROSITE" id="PS51194"/>
    </source>
</evidence>
<feature type="domain" description="Helicase C-terminal" evidence="3">
    <location>
        <begin position="861"/>
        <end position="1017"/>
    </location>
</feature>
<dbReference type="Pfam" id="PF00271">
    <property type="entry name" value="Helicase_C"/>
    <property type="match status" value="1"/>
</dbReference>
<evidence type="ECO:0000313" key="4">
    <source>
        <dbReference type="EMBL" id="MFC7179591.1"/>
    </source>
</evidence>
<dbReference type="SMART" id="SM00490">
    <property type="entry name" value="HELICc"/>
    <property type="match status" value="1"/>
</dbReference>
<comment type="caution">
    <text evidence="4">The sequence shown here is derived from an EMBL/GenBank/DDBJ whole genome shotgun (WGS) entry which is preliminary data.</text>
</comment>
<feature type="domain" description="Helicase ATP-binding" evidence="2">
    <location>
        <begin position="576"/>
        <end position="735"/>
    </location>
</feature>
<dbReference type="PANTHER" id="PTHR10799">
    <property type="entry name" value="SNF2/RAD54 HELICASE FAMILY"/>
    <property type="match status" value="1"/>
</dbReference>
<dbReference type="PROSITE" id="PS51194">
    <property type="entry name" value="HELICASE_CTER"/>
    <property type="match status" value="1"/>
</dbReference>
<dbReference type="Gene3D" id="3.40.50.300">
    <property type="entry name" value="P-loop containing nucleotide triphosphate hydrolases"/>
    <property type="match status" value="1"/>
</dbReference>